<evidence type="ECO:0000256" key="2">
    <source>
        <dbReference type="ARBA" id="ARBA00022857"/>
    </source>
</evidence>
<dbReference type="PRINTS" id="PR00080">
    <property type="entry name" value="SDRFAMILY"/>
</dbReference>
<name>A0A167VMW1_9HYPO</name>
<dbReference type="Pfam" id="PF00106">
    <property type="entry name" value="adh_short"/>
    <property type="match status" value="1"/>
</dbReference>
<dbReference type="AlphaFoldDB" id="A0A167VMW1"/>
<dbReference type="Gene3D" id="3.40.50.720">
    <property type="entry name" value="NAD(P)-binding Rossmann-like Domain"/>
    <property type="match status" value="1"/>
</dbReference>
<dbReference type="PROSITE" id="PS00061">
    <property type="entry name" value="ADH_SHORT"/>
    <property type="match status" value="1"/>
</dbReference>
<dbReference type="GO" id="GO:0005737">
    <property type="term" value="C:cytoplasm"/>
    <property type="evidence" value="ECO:0007669"/>
    <property type="project" value="TreeGrafter"/>
</dbReference>
<keyword evidence="6" id="KW-1185">Reference proteome</keyword>
<dbReference type="SUPFAM" id="SSF51735">
    <property type="entry name" value="NAD(P)-binding Rossmann-fold domains"/>
    <property type="match status" value="1"/>
</dbReference>
<comment type="caution">
    <text evidence="5">The sequence shown here is derived from an EMBL/GenBank/DDBJ whole genome shotgun (WGS) entry which is preliminary data.</text>
</comment>
<dbReference type="InterPro" id="IPR036291">
    <property type="entry name" value="NAD(P)-bd_dom_sf"/>
</dbReference>
<dbReference type="EMBL" id="AZHD01000006">
    <property type="protein sequence ID" value="OAA62799.1"/>
    <property type="molecule type" value="Genomic_DNA"/>
</dbReference>
<evidence type="ECO:0000256" key="4">
    <source>
        <dbReference type="RuleBase" id="RU000363"/>
    </source>
</evidence>
<dbReference type="PRINTS" id="PR00081">
    <property type="entry name" value="GDHRDH"/>
</dbReference>
<evidence type="ECO:0000313" key="6">
    <source>
        <dbReference type="Proteomes" id="UP000076874"/>
    </source>
</evidence>
<dbReference type="Proteomes" id="UP000076874">
    <property type="component" value="Unassembled WGS sequence"/>
</dbReference>
<gene>
    <name evidence="5" type="ORF">SPI_04339</name>
</gene>
<dbReference type="PANTHER" id="PTHR44229">
    <property type="entry name" value="15-HYDROXYPROSTAGLANDIN DEHYDROGENASE [NAD(+)]"/>
    <property type="match status" value="1"/>
</dbReference>
<organism evidence="5 6">
    <name type="scientific">Niveomyces insectorum RCEF 264</name>
    <dbReference type="NCBI Taxonomy" id="1081102"/>
    <lineage>
        <taxon>Eukaryota</taxon>
        <taxon>Fungi</taxon>
        <taxon>Dikarya</taxon>
        <taxon>Ascomycota</taxon>
        <taxon>Pezizomycotina</taxon>
        <taxon>Sordariomycetes</taxon>
        <taxon>Hypocreomycetidae</taxon>
        <taxon>Hypocreales</taxon>
        <taxon>Cordycipitaceae</taxon>
        <taxon>Niveomyces</taxon>
    </lineage>
</organism>
<dbReference type="InterPro" id="IPR020904">
    <property type="entry name" value="Sc_DH/Rdtase_CS"/>
</dbReference>
<proteinExistence type="inferred from homology"/>
<evidence type="ECO:0000256" key="3">
    <source>
        <dbReference type="ARBA" id="ARBA00023002"/>
    </source>
</evidence>
<keyword evidence="3" id="KW-0560">Oxidoreductase</keyword>
<dbReference type="GO" id="GO:0016616">
    <property type="term" value="F:oxidoreductase activity, acting on the CH-OH group of donors, NAD or NADP as acceptor"/>
    <property type="evidence" value="ECO:0007669"/>
    <property type="project" value="TreeGrafter"/>
</dbReference>
<dbReference type="InterPro" id="IPR002347">
    <property type="entry name" value="SDR_fam"/>
</dbReference>
<reference evidence="5 6" key="1">
    <citation type="journal article" date="2016" name="Genome Biol. Evol.">
        <title>Divergent and convergent evolution of fungal pathogenicity.</title>
        <authorList>
            <person name="Shang Y."/>
            <person name="Xiao G."/>
            <person name="Zheng P."/>
            <person name="Cen K."/>
            <person name="Zhan S."/>
            <person name="Wang C."/>
        </authorList>
    </citation>
    <scope>NUCLEOTIDE SEQUENCE [LARGE SCALE GENOMIC DNA]</scope>
    <source>
        <strain evidence="5 6">RCEF 264</strain>
    </source>
</reference>
<protein>
    <submittedName>
        <fullName evidence="5">NAD(P)-binding domain protein</fullName>
    </submittedName>
</protein>
<comment type="similarity">
    <text evidence="1 4">Belongs to the short-chain dehydrogenases/reductases (SDR) family.</text>
</comment>
<evidence type="ECO:0000313" key="5">
    <source>
        <dbReference type="EMBL" id="OAA62799.1"/>
    </source>
</evidence>
<evidence type="ECO:0000256" key="1">
    <source>
        <dbReference type="ARBA" id="ARBA00006484"/>
    </source>
</evidence>
<dbReference type="STRING" id="1081102.A0A167VMW1"/>
<dbReference type="OrthoDB" id="37659at2759"/>
<accession>A0A167VMW1</accession>
<dbReference type="PANTHER" id="PTHR44229:SF4">
    <property type="entry name" value="15-HYDROXYPROSTAGLANDIN DEHYDROGENASE [NAD(+)]"/>
    <property type="match status" value="1"/>
</dbReference>
<keyword evidence="2" id="KW-0521">NADP</keyword>
<sequence length="284" mass="29443">MASSNHNKVALVTGGGSGIGRAMARYFVDQGYGHVAILDVNEAAGTAVAAELTAAPQQATTVRFVRCNVASWDDQAAAFAAVHAAAGRIDVVMANAGISEGGASSLVAAARAENDAGETPPAQPSLRTLDVNLTGVIYTVHLAIHYLKKNAPSADGGRGSIVCTASNAGLYPFPVAPLYAASKAAVIGLVRSLALPLAPAQIQINALAPAVLETNITDKTLFANMIMTPMTTLVRGVDELVRDATHSGDVAEIHGDRITYRPPTEYVDADTKTNLDAFWNMGYA</sequence>